<dbReference type="SUPFAM" id="SSF56112">
    <property type="entry name" value="Protein kinase-like (PK-like)"/>
    <property type="match status" value="1"/>
</dbReference>
<evidence type="ECO:0000256" key="9">
    <source>
        <dbReference type="ARBA" id="ARBA00023242"/>
    </source>
</evidence>
<keyword evidence="5" id="KW-0808">Transferase</keyword>
<dbReference type="OrthoDB" id="10051191at2759"/>
<evidence type="ECO:0000256" key="7">
    <source>
        <dbReference type="ARBA" id="ARBA00022777"/>
    </source>
</evidence>
<evidence type="ECO:0000256" key="10">
    <source>
        <dbReference type="ARBA" id="ARBA00047811"/>
    </source>
</evidence>
<gene>
    <name evidence="15" type="ORF">GPUH_LOCUS7496</name>
</gene>
<evidence type="ECO:0000256" key="2">
    <source>
        <dbReference type="ARBA" id="ARBA00006485"/>
    </source>
</evidence>
<dbReference type="InterPro" id="IPR050108">
    <property type="entry name" value="CDK"/>
</dbReference>
<dbReference type="PROSITE" id="PS50011">
    <property type="entry name" value="PROTEIN_KINASE_DOM"/>
    <property type="match status" value="1"/>
</dbReference>
<dbReference type="GO" id="GO:0007095">
    <property type="term" value="P:mitotic G2 DNA damage checkpoint signaling"/>
    <property type="evidence" value="ECO:0007669"/>
    <property type="project" value="TreeGrafter"/>
</dbReference>
<dbReference type="PANTHER" id="PTHR24056">
    <property type="entry name" value="CELL DIVISION PROTEIN KINASE"/>
    <property type="match status" value="1"/>
</dbReference>
<dbReference type="InterPro" id="IPR017441">
    <property type="entry name" value="Protein_kinase_ATP_BS"/>
</dbReference>
<keyword evidence="8 13" id="KW-0067">ATP-binding</keyword>
<name>A0A183DFK6_9BILA</name>
<evidence type="ECO:0000256" key="12">
    <source>
        <dbReference type="ARBA" id="ARBA00049280"/>
    </source>
</evidence>
<sequence>MSEVSGEGNALQKYTKIEKLGGGTFGVVYKCIHNETGKFVAMKKIREEFKDEGVPSKVIREIAVLKELDHPNIVAFVLFLCHFHSIAIV</sequence>
<evidence type="ECO:0000256" key="11">
    <source>
        <dbReference type="ARBA" id="ARBA00048367"/>
    </source>
</evidence>
<evidence type="ECO:0000313" key="16">
    <source>
        <dbReference type="Proteomes" id="UP000271098"/>
    </source>
</evidence>
<accession>A0A183DFK6</accession>
<evidence type="ECO:0000256" key="5">
    <source>
        <dbReference type="ARBA" id="ARBA00022679"/>
    </source>
</evidence>
<dbReference type="WBParaSite" id="GPUH_0000750601-mRNA-1">
    <property type="protein sequence ID" value="GPUH_0000750601-mRNA-1"/>
    <property type="gene ID" value="GPUH_0000750601"/>
</dbReference>
<keyword evidence="16" id="KW-1185">Reference proteome</keyword>
<dbReference type="GO" id="GO:0004693">
    <property type="term" value="F:cyclin-dependent protein serine/threonine kinase activity"/>
    <property type="evidence" value="ECO:0007669"/>
    <property type="project" value="UniProtKB-EC"/>
</dbReference>
<evidence type="ECO:0000256" key="6">
    <source>
        <dbReference type="ARBA" id="ARBA00022741"/>
    </source>
</evidence>
<dbReference type="Gene3D" id="3.30.200.20">
    <property type="entry name" value="Phosphorylase Kinase, domain 1"/>
    <property type="match status" value="1"/>
</dbReference>
<dbReference type="Proteomes" id="UP000271098">
    <property type="component" value="Unassembled WGS sequence"/>
</dbReference>
<dbReference type="PANTHER" id="PTHR24056:SF334">
    <property type="entry name" value="CYCLIN-DEPENDENT KINASE 1"/>
    <property type="match status" value="1"/>
</dbReference>
<keyword evidence="6 13" id="KW-0547">Nucleotide-binding</keyword>
<dbReference type="AlphaFoldDB" id="A0A183DFK6"/>
<comment type="catalytic activity">
    <reaction evidence="10">
        <text>L-threonyl-[protein] + ATP = O-phospho-L-threonyl-[protein] + ADP + H(+)</text>
        <dbReference type="Rhea" id="RHEA:46608"/>
        <dbReference type="Rhea" id="RHEA-COMP:11060"/>
        <dbReference type="Rhea" id="RHEA-COMP:11605"/>
        <dbReference type="ChEBI" id="CHEBI:15378"/>
        <dbReference type="ChEBI" id="CHEBI:30013"/>
        <dbReference type="ChEBI" id="CHEBI:30616"/>
        <dbReference type="ChEBI" id="CHEBI:61977"/>
        <dbReference type="ChEBI" id="CHEBI:456216"/>
        <dbReference type="EC" id="2.7.11.22"/>
    </reaction>
</comment>
<keyword evidence="4" id="KW-0597">Phosphoprotein</keyword>
<feature type="binding site" evidence="13">
    <location>
        <position position="43"/>
    </location>
    <ligand>
        <name>ATP</name>
        <dbReference type="ChEBI" id="CHEBI:30616"/>
    </ligand>
</feature>
<comment type="catalytic activity">
    <reaction evidence="12">
        <text>[DNA-directed RNA polymerase] + ATP = phospho-[DNA-directed RNA polymerase] + ADP + H(+)</text>
        <dbReference type="Rhea" id="RHEA:10216"/>
        <dbReference type="Rhea" id="RHEA-COMP:11321"/>
        <dbReference type="Rhea" id="RHEA-COMP:11322"/>
        <dbReference type="ChEBI" id="CHEBI:15378"/>
        <dbReference type="ChEBI" id="CHEBI:30616"/>
        <dbReference type="ChEBI" id="CHEBI:43176"/>
        <dbReference type="ChEBI" id="CHEBI:68546"/>
        <dbReference type="ChEBI" id="CHEBI:456216"/>
        <dbReference type="EC" id="2.7.11.23"/>
    </reaction>
</comment>
<dbReference type="PROSITE" id="PS00107">
    <property type="entry name" value="PROTEIN_KINASE_ATP"/>
    <property type="match status" value="1"/>
</dbReference>
<dbReference type="InterPro" id="IPR000719">
    <property type="entry name" value="Prot_kinase_dom"/>
</dbReference>
<keyword evidence="7" id="KW-0418">Kinase</keyword>
<organism evidence="17">
    <name type="scientific">Gongylonema pulchrum</name>
    <dbReference type="NCBI Taxonomy" id="637853"/>
    <lineage>
        <taxon>Eukaryota</taxon>
        <taxon>Metazoa</taxon>
        <taxon>Ecdysozoa</taxon>
        <taxon>Nematoda</taxon>
        <taxon>Chromadorea</taxon>
        <taxon>Rhabditida</taxon>
        <taxon>Spirurina</taxon>
        <taxon>Spiruromorpha</taxon>
        <taxon>Spiruroidea</taxon>
        <taxon>Gongylonematidae</taxon>
        <taxon>Gongylonema</taxon>
    </lineage>
</organism>
<comment type="similarity">
    <text evidence="2">Belongs to the protein kinase superfamily. CMGC Ser/Thr protein kinase family. CDC2/CDKX subfamily.</text>
</comment>
<evidence type="ECO:0000313" key="15">
    <source>
        <dbReference type="EMBL" id="VDK58551.1"/>
    </source>
</evidence>
<evidence type="ECO:0000259" key="14">
    <source>
        <dbReference type="PROSITE" id="PS50011"/>
    </source>
</evidence>
<reference evidence="15 16" key="2">
    <citation type="submission" date="2018-11" db="EMBL/GenBank/DDBJ databases">
        <authorList>
            <consortium name="Pathogen Informatics"/>
        </authorList>
    </citation>
    <scope>NUCLEOTIDE SEQUENCE [LARGE SCALE GENOMIC DNA]</scope>
</reference>
<dbReference type="GO" id="GO:0008353">
    <property type="term" value="F:RNA polymerase II CTD heptapeptide repeat kinase activity"/>
    <property type="evidence" value="ECO:0007669"/>
    <property type="project" value="UniProtKB-EC"/>
</dbReference>
<evidence type="ECO:0000256" key="4">
    <source>
        <dbReference type="ARBA" id="ARBA00022553"/>
    </source>
</evidence>
<evidence type="ECO:0000256" key="1">
    <source>
        <dbReference type="ARBA" id="ARBA00004123"/>
    </source>
</evidence>
<dbReference type="InterPro" id="IPR011009">
    <property type="entry name" value="Kinase-like_dom_sf"/>
</dbReference>
<proteinExistence type="inferred from homology"/>
<feature type="domain" description="Protein kinase" evidence="14">
    <location>
        <begin position="14"/>
        <end position="89"/>
    </location>
</feature>
<dbReference type="EMBL" id="UYRT01019534">
    <property type="protein sequence ID" value="VDK58551.1"/>
    <property type="molecule type" value="Genomic_DNA"/>
</dbReference>
<keyword evidence="3" id="KW-0723">Serine/threonine-protein kinase</keyword>
<protein>
    <submittedName>
        <fullName evidence="17">Protein kinase domain-containing protein</fullName>
    </submittedName>
</protein>
<dbReference type="GO" id="GO:0000086">
    <property type="term" value="P:G2/M transition of mitotic cell cycle"/>
    <property type="evidence" value="ECO:0007669"/>
    <property type="project" value="TreeGrafter"/>
</dbReference>
<comment type="subcellular location">
    <subcellularLocation>
        <location evidence="1">Nucleus</location>
    </subcellularLocation>
</comment>
<evidence type="ECO:0000256" key="8">
    <source>
        <dbReference type="ARBA" id="ARBA00022840"/>
    </source>
</evidence>
<dbReference type="GO" id="GO:0005634">
    <property type="term" value="C:nucleus"/>
    <property type="evidence" value="ECO:0007669"/>
    <property type="project" value="UniProtKB-SubCell"/>
</dbReference>
<comment type="catalytic activity">
    <reaction evidence="11">
        <text>L-seryl-[protein] + ATP = O-phospho-L-seryl-[protein] + ADP + H(+)</text>
        <dbReference type="Rhea" id="RHEA:17989"/>
        <dbReference type="Rhea" id="RHEA-COMP:9863"/>
        <dbReference type="Rhea" id="RHEA-COMP:11604"/>
        <dbReference type="ChEBI" id="CHEBI:15378"/>
        <dbReference type="ChEBI" id="CHEBI:29999"/>
        <dbReference type="ChEBI" id="CHEBI:30616"/>
        <dbReference type="ChEBI" id="CHEBI:83421"/>
        <dbReference type="ChEBI" id="CHEBI:456216"/>
        <dbReference type="EC" id="2.7.11.22"/>
    </reaction>
</comment>
<dbReference type="FunFam" id="3.30.200.20:FF:000124">
    <property type="entry name" value="Cyclin-dependent kinase 4"/>
    <property type="match status" value="1"/>
</dbReference>
<evidence type="ECO:0000256" key="13">
    <source>
        <dbReference type="PROSITE-ProRule" id="PRU10141"/>
    </source>
</evidence>
<dbReference type="GO" id="GO:0005524">
    <property type="term" value="F:ATP binding"/>
    <property type="evidence" value="ECO:0007669"/>
    <property type="project" value="UniProtKB-UniRule"/>
</dbReference>
<keyword evidence="9" id="KW-0539">Nucleus</keyword>
<reference evidence="17" key="1">
    <citation type="submission" date="2016-06" db="UniProtKB">
        <authorList>
            <consortium name="WormBaseParasite"/>
        </authorList>
    </citation>
    <scope>IDENTIFICATION</scope>
</reference>
<dbReference type="Pfam" id="PF00069">
    <property type="entry name" value="Pkinase"/>
    <property type="match status" value="1"/>
</dbReference>
<evidence type="ECO:0000313" key="17">
    <source>
        <dbReference type="WBParaSite" id="GPUH_0000750601-mRNA-1"/>
    </source>
</evidence>
<evidence type="ECO:0000256" key="3">
    <source>
        <dbReference type="ARBA" id="ARBA00022527"/>
    </source>
</evidence>